<dbReference type="PANTHER" id="PTHR43747:SF4">
    <property type="entry name" value="FLAVIN-DEPENDENT TRYPTOPHAN HALOGENASE"/>
    <property type="match status" value="1"/>
</dbReference>
<dbReference type="PANTHER" id="PTHR43747">
    <property type="entry name" value="FAD-BINDING PROTEIN"/>
    <property type="match status" value="1"/>
</dbReference>
<organism evidence="1">
    <name type="scientific">marine metagenome</name>
    <dbReference type="NCBI Taxonomy" id="408172"/>
    <lineage>
        <taxon>unclassified sequences</taxon>
        <taxon>metagenomes</taxon>
        <taxon>ecological metagenomes</taxon>
    </lineage>
</organism>
<name>A0A382U4T9_9ZZZZ</name>
<dbReference type="InterPro" id="IPR036188">
    <property type="entry name" value="FAD/NAD-bd_sf"/>
</dbReference>
<dbReference type="InterPro" id="IPR050816">
    <property type="entry name" value="Flavin-dep_Halogenase_NPB"/>
</dbReference>
<reference evidence="1" key="1">
    <citation type="submission" date="2018-05" db="EMBL/GenBank/DDBJ databases">
        <authorList>
            <person name="Lanie J.A."/>
            <person name="Ng W.-L."/>
            <person name="Kazmierczak K.M."/>
            <person name="Andrzejewski T.M."/>
            <person name="Davidsen T.M."/>
            <person name="Wayne K.J."/>
            <person name="Tettelin H."/>
            <person name="Glass J.I."/>
            <person name="Rusch D."/>
            <person name="Podicherti R."/>
            <person name="Tsui H.-C.T."/>
            <person name="Winkler M.E."/>
        </authorList>
    </citation>
    <scope>NUCLEOTIDE SEQUENCE</scope>
</reference>
<dbReference type="Gene3D" id="3.50.50.60">
    <property type="entry name" value="FAD/NAD(P)-binding domain"/>
    <property type="match status" value="1"/>
</dbReference>
<accession>A0A382U4T9</accession>
<gene>
    <name evidence="1" type="ORF">METZ01_LOCUS382173</name>
</gene>
<evidence type="ECO:0000313" key="1">
    <source>
        <dbReference type="EMBL" id="SVD29319.1"/>
    </source>
</evidence>
<protein>
    <recommendedName>
        <fullName evidence="2">Tryptophan halogenase</fullName>
    </recommendedName>
</protein>
<dbReference type="EMBL" id="UINC01141529">
    <property type="protein sequence ID" value="SVD29319.1"/>
    <property type="molecule type" value="Genomic_DNA"/>
</dbReference>
<feature type="non-terminal residue" evidence="1">
    <location>
        <position position="170"/>
    </location>
</feature>
<proteinExistence type="predicted"/>
<dbReference type="InterPro" id="IPR006905">
    <property type="entry name" value="Flavin_halogenase"/>
</dbReference>
<dbReference type="Pfam" id="PF04820">
    <property type="entry name" value="Trp_halogenase"/>
    <property type="match status" value="1"/>
</dbReference>
<evidence type="ECO:0008006" key="2">
    <source>
        <dbReference type="Google" id="ProtNLM"/>
    </source>
</evidence>
<dbReference type="GO" id="GO:0004497">
    <property type="term" value="F:monooxygenase activity"/>
    <property type="evidence" value="ECO:0007669"/>
    <property type="project" value="InterPro"/>
</dbReference>
<dbReference type="SUPFAM" id="SSF51905">
    <property type="entry name" value="FAD/NAD(P)-binding domain"/>
    <property type="match status" value="1"/>
</dbReference>
<dbReference type="AlphaFoldDB" id="A0A382U4T9"/>
<sequence>MKGEMRIKNICIVGGGSAGWMTAATLTKMLPDMNVTLIESKNISTVGVGESTLTYINKFLKLLGLKDEDWMSYCNATYKTSIKFTDFAGKGQSYHYPFGIRDMSDAGGIADWYYWKLLDPSIDNYSFAEYYHPVITMSDQNKMTSNEDGRVRAFDFYNATAYHMDATLFG</sequence>